<dbReference type="Proteomes" id="UP000827721">
    <property type="component" value="Unassembled WGS sequence"/>
</dbReference>
<dbReference type="SMART" id="SM00856">
    <property type="entry name" value="PMEI"/>
    <property type="match status" value="1"/>
</dbReference>
<sequence>MAGARIFIAFMFFAWLTIDLGVSASENGNSYVRDACSVTQYRDLCIHSLASFSNTARRSPSKWARAGVSVTIGEAKTVTQYLINLKKHTRLRGRRRVALSDCIENFQDTIDQLHRSLGILRKLTAGNFDSQMGDLTTYMSAALTDEDTCLDGFEGQRGGQDQPLRHRYYSVVNTIPQVLVDPLQSPPLRRSVSDLRASRTMGGIESRIKDCIREEIEKVKEIVCEKEVPEKEAGGTALINGDQEW</sequence>
<dbReference type="InterPro" id="IPR006501">
    <property type="entry name" value="Pectinesterase_inhib_dom"/>
</dbReference>
<dbReference type="Gene3D" id="1.20.140.40">
    <property type="entry name" value="Invertase/pectin methylesterase inhibitor family protein"/>
    <property type="match status" value="1"/>
</dbReference>
<dbReference type="NCBIfam" id="TIGR01614">
    <property type="entry name" value="PME_inhib"/>
    <property type="match status" value="1"/>
</dbReference>
<evidence type="ECO:0000259" key="4">
    <source>
        <dbReference type="SMART" id="SM00856"/>
    </source>
</evidence>
<dbReference type="InterPro" id="IPR035513">
    <property type="entry name" value="Invertase/methylesterase_inhib"/>
</dbReference>
<comment type="caution">
    <text evidence="5">The sequence shown here is derived from an EMBL/GenBank/DDBJ whole genome shotgun (WGS) entry which is preliminary data.</text>
</comment>
<dbReference type="Pfam" id="PF04043">
    <property type="entry name" value="PMEI"/>
    <property type="match status" value="1"/>
</dbReference>
<proteinExistence type="inferred from homology"/>
<keyword evidence="1 3" id="KW-0732">Signal</keyword>
<gene>
    <name evidence="5" type="ORF">JRO89_XS01G0369700</name>
</gene>
<evidence type="ECO:0000256" key="2">
    <source>
        <dbReference type="ARBA" id="ARBA00038471"/>
    </source>
</evidence>
<evidence type="ECO:0000256" key="1">
    <source>
        <dbReference type="ARBA" id="ARBA00022729"/>
    </source>
</evidence>
<feature type="domain" description="Pectinesterase inhibitor" evidence="4">
    <location>
        <begin position="27"/>
        <end position="181"/>
    </location>
</feature>
<protein>
    <recommendedName>
        <fullName evidence="4">Pectinesterase inhibitor domain-containing protein</fullName>
    </recommendedName>
</protein>
<dbReference type="CDD" id="cd15798">
    <property type="entry name" value="PMEI-like_3"/>
    <property type="match status" value="1"/>
</dbReference>
<feature type="chain" id="PRO_5047245034" description="Pectinesterase inhibitor domain-containing protein" evidence="3">
    <location>
        <begin position="25"/>
        <end position="245"/>
    </location>
</feature>
<evidence type="ECO:0000313" key="6">
    <source>
        <dbReference type="Proteomes" id="UP000827721"/>
    </source>
</evidence>
<dbReference type="EMBL" id="JAFEMO010000001">
    <property type="protein sequence ID" value="KAH7578335.1"/>
    <property type="molecule type" value="Genomic_DNA"/>
</dbReference>
<reference evidence="5 6" key="1">
    <citation type="submission" date="2021-02" db="EMBL/GenBank/DDBJ databases">
        <title>Plant Genome Project.</title>
        <authorList>
            <person name="Zhang R.-G."/>
        </authorList>
    </citation>
    <scope>NUCLEOTIDE SEQUENCE [LARGE SCALE GENOMIC DNA]</scope>
    <source>
        <tissue evidence="5">Leaves</tissue>
    </source>
</reference>
<comment type="similarity">
    <text evidence="2">Belongs to the PMEI family.</text>
</comment>
<evidence type="ECO:0000256" key="3">
    <source>
        <dbReference type="SAM" id="SignalP"/>
    </source>
</evidence>
<dbReference type="SUPFAM" id="SSF101148">
    <property type="entry name" value="Plant invertase/pectin methylesterase inhibitor"/>
    <property type="match status" value="1"/>
</dbReference>
<organism evidence="5 6">
    <name type="scientific">Xanthoceras sorbifolium</name>
    <dbReference type="NCBI Taxonomy" id="99658"/>
    <lineage>
        <taxon>Eukaryota</taxon>
        <taxon>Viridiplantae</taxon>
        <taxon>Streptophyta</taxon>
        <taxon>Embryophyta</taxon>
        <taxon>Tracheophyta</taxon>
        <taxon>Spermatophyta</taxon>
        <taxon>Magnoliopsida</taxon>
        <taxon>eudicotyledons</taxon>
        <taxon>Gunneridae</taxon>
        <taxon>Pentapetalae</taxon>
        <taxon>rosids</taxon>
        <taxon>malvids</taxon>
        <taxon>Sapindales</taxon>
        <taxon>Sapindaceae</taxon>
        <taxon>Xanthoceroideae</taxon>
        <taxon>Xanthoceras</taxon>
    </lineage>
</organism>
<keyword evidence="6" id="KW-1185">Reference proteome</keyword>
<accession>A0ABQ8IPA2</accession>
<evidence type="ECO:0000313" key="5">
    <source>
        <dbReference type="EMBL" id="KAH7578335.1"/>
    </source>
</evidence>
<dbReference type="InterPro" id="IPR051955">
    <property type="entry name" value="PME_Inhibitor"/>
</dbReference>
<dbReference type="PANTHER" id="PTHR31080:SF158">
    <property type="entry name" value="PLANT INVERTASE_PECTIN METHYLESTERASE INHIBITOR SUPERFAMILY PROTEIN"/>
    <property type="match status" value="1"/>
</dbReference>
<dbReference type="PANTHER" id="PTHR31080">
    <property type="entry name" value="PECTINESTERASE INHIBITOR-LIKE"/>
    <property type="match status" value="1"/>
</dbReference>
<name>A0ABQ8IPA2_9ROSI</name>
<feature type="signal peptide" evidence="3">
    <location>
        <begin position="1"/>
        <end position="24"/>
    </location>
</feature>